<evidence type="ECO:0000313" key="2">
    <source>
        <dbReference type="Proteomes" id="UP000327013"/>
    </source>
</evidence>
<sequence length="68" mass="7483">MSPSNSAQCRRTAQSSTHHEAQIWLDDGRISIDLVDRRPNWRTFGQPVVADVTCLLSTLRLAYGGGLG</sequence>
<dbReference type="AlphaFoldDB" id="A0A5N6QV20"/>
<organism evidence="1 2">
    <name type="scientific">Carpinus fangiana</name>
    <dbReference type="NCBI Taxonomy" id="176857"/>
    <lineage>
        <taxon>Eukaryota</taxon>
        <taxon>Viridiplantae</taxon>
        <taxon>Streptophyta</taxon>
        <taxon>Embryophyta</taxon>
        <taxon>Tracheophyta</taxon>
        <taxon>Spermatophyta</taxon>
        <taxon>Magnoliopsida</taxon>
        <taxon>eudicotyledons</taxon>
        <taxon>Gunneridae</taxon>
        <taxon>Pentapetalae</taxon>
        <taxon>rosids</taxon>
        <taxon>fabids</taxon>
        <taxon>Fagales</taxon>
        <taxon>Betulaceae</taxon>
        <taxon>Carpinus</taxon>
    </lineage>
</organism>
<gene>
    <name evidence="1" type="ORF">FH972_007263</name>
</gene>
<reference evidence="1 2" key="1">
    <citation type="submission" date="2019-06" db="EMBL/GenBank/DDBJ databases">
        <title>A chromosomal-level reference genome of Carpinus fangiana (Coryloideae, Betulaceae).</title>
        <authorList>
            <person name="Yang X."/>
            <person name="Wang Z."/>
            <person name="Zhang L."/>
            <person name="Hao G."/>
            <person name="Liu J."/>
            <person name="Yang Y."/>
        </authorList>
    </citation>
    <scope>NUCLEOTIDE SEQUENCE [LARGE SCALE GENOMIC DNA]</scope>
    <source>
        <strain evidence="1">Cfa_2016G</strain>
        <tissue evidence="1">Leaf</tissue>
    </source>
</reference>
<accession>A0A5N6QV20</accession>
<evidence type="ECO:0000313" key="1">
    <source>
        <dbReference type="EMBL" id="KAE8021369.1"/>
    </source>
</evidence>
<name>A0A5N6QV20_9ROSI</name>
<dbReference type="EMBL" id="CM017323">
    <property type="protein sequence ID" value="KAE8021369.1"/>
    <property type="molecule type" value="Genomic_DNA"/>
</dbReference>
<dbReference type="Proteomes" id="UP000327013">
    <property type="component" value="Chromosome 3"/>
</dbReference>
<proteinExistence type="predicted"/>
<protein>
    <submittedName>
        <fullName evidence="1">Uncharacterized protein</fullName>
    </submittedName>
</protein>
<keyword evidence="2" id="KW-1185">Reference proteome</keyword>